<dbReference type="RefSeq" id="WP_241713129.1">
    <property type="nucleotide sequence ID" value="NZ_JALBUF010000003.1"/>
</dbReference>
<dbReference type="InterPro" id="IPR003593">
    <property type="entry name" value="AAA+_ATPase"/>
</dbReference>
<dbReference type="InterPro" id="IPR050921">
    <property type="entry name" value="T4SS_GSP_E_ATPase"/>
</dbReference>
<dbReference type="EMBL" id="JALBUF010000003">
    <property type="protein sequence ID" value="MCI0183195.1"/>
    <property type="molecule type" value="Genomic_DNA"/>
</dbReference>
<dbReference type="PANTHER" id="PTHR30486">
    <property type="entry name" value="TWITCHING MOTILITY PROTEIN PILT"/>
    <property type="match status" value="1"/>
</dbReference>
<evidence type="ECO:0000256" key="1">
    <source>
        <dbReference type="ARBA" id="ARBA00006611"/>
    </source>
</evidence>
<dbReference type="Gene3D" id="3.30.450.90">
    <property type="match status" value="1"/>
</dbReference>
<dbReference type="InterPro" id="IPR001482">
    <property type="entry name" value="T2SS/T4SS_dom"/>
</dbReference>
<comment type="similarity">
    <text evidence="1">Belongs to the GSP E family.</text>
</comment>
<protein>
    <submittedName>
        <fullName evidence="3">Twitching mobility protein</fullName>
    </submittedName>
</protein>
<accession>A0A9X1V8I9</accession>
<evidence type="ECO:0000313" key="4">
    <source>
        <dbReference type="Proteomes" id="UP001139263"/>
    </source>
</evidence>
<dbReference type="InterPro" id="IPR027417">
    <property type="entry name" value="P-loop_NTPase"/>
</dbReference>
<dbReference type="AlphaFoldDB" id="A0A9X1V8I9"/>
<dbReference type="Proteomes" id="UP001139263">
    <property type="component" value="Unassembled WGS sequence"/>
</dbReference>
<gene>
    <name evidence="3" type="primary">pilT_1</name>
    <name evidence="3" type="ORF">MM817_01465</name>
</gene>
<keyword evidence="4" id="KW-1185">Reference proteome</keyword>
<dbReference type="PANTHER" id="PTHR30486:SF16">
    <property type="entry name" value="TWITCHING MOTILITY PROTEIN PILT"/>
    <property type="match status" value="1"/>
</dbReference>
<name>A0A9X1V8I9_9BACL</name>
<dbReference type="PROSITE" id="PS00662">
    <property type="entry name" value="T2SP_E"/>
    <property type="match status" value="1"/>
</dbReference>
<reference evidence="3" key="1">
    <citation type="submission" date="2022-03" db="EMBL/GenBank/DDBJ databases">
        <title>Draft Genome Sequence of Firmicute Strain S0AB, a Heterotrophic Iron/Sulfur-Oxidizing Extreme Acidophile.</title>
        <authorList>
            <person name="Vergara E."/>
            <person name="Pakostova E."/>
            <person name="Johnson D.B."/>
            <person name="Holmes D.S."/>
        </authorList>
    </citation>
    <scope>NUCLEOTIDE SEQUENCE</scope>
    <source>
        <strain evidence="3">S0AB</strain>
    </source>
</reference>
<dbReference type="SMART" id="SM00382">
    <property type="entry name" value="AAA"/>
    <property type="match status" value="1"/>
</dbReference>
<dbReference type="NCBIfam" id="TIGR01420">
    <property type="entry name" value="pilT_fam"/>
    <property type="match status" value="1"/>
</dbReference>
<feature type="domain" description="Bacterial type II secretion system protein E" evidence="2">
    <location>
        <begin position="194"/>
        <end position="208"/>
    </location>
</feature>
<dbReference type="Gene3D" id="3.40.50.300">
    <property type="entry name" value="P-loop containing nucleotide triphosphate hydrolases"/>
    <property type="match status" value="1"/>
</dbReference>
<dbReference type="Pfam" id="PF00437">
    <property type="entry name" value="T2SSE"/>
    <property type="match status" value="1"/>
</dbReference>
<comment type="caution">
    <text evidence="3">The sequence shown here is derived from an EMBL/GenBank/DDBJ whole genome shotgun (WGS) entry which is preliminary data.</text>
</comment>
<dbReference type="GO" id="GO:0016887">
    <property type="term" value="F:ATP hydrolysis activity"/>
    <property type="evidence" value="ECO:0007669"/>
    <property type="project" value="InterPro"/>
</dbReference>
<organism evidence="3 4">
    <name type="scientific">Sulfoacidibacillus ferrooxidans</name>
    <dbReference type="NCBI Taxonomy" id="2005001"/>
    <lineage>
        <taxon>Bacteria</taxon>
        <taxon>Bacillati</taxon>
        <taxon>Bacillota</taxon>
        <taxon>Bacilli</taxon>
        <taxon>Bacillales</taxon>
        <taxon>Alicyclobacillaceae</taxon>
        <taxon>Sulfoacidibacillus</taxon>
    </lineage>
</organism>
<sequence>MEPINDILECAVNQHASDVHLTVGVPPVYRIAGQLRRGTGEPLQAQEMESMVKNLLTTKQWDHLVTHGEIDFSYSITTIARFRINAFRQRGRYSIATRFISMDVPSMDGLGLPSCIRNFADQKQGLLLVTGPTGTGKSTTLAAFINHINLSQYRHIITLEDPIEYMHSHMCSIIDQREVGIDTMSFAQGLRAALRQDPDILLVGEMRDLETVAIAITAAETGHLVLATLHTPDAPQSIERMIDVFPAVQHQQIRTQLASVLIGVISQRLIPSITGDERVLATEILVNTPAVANLIRLQKVHQIRSMIQTGSLYGMQTMDMCLHQLVQAGVISQTEIDQLHVLSTKSNM</sequence>
<evidence type="ECO:0000313" key="3">
    <source>
        <dbReference type="EMBL" id="MCI0183195.1"/>
    </source>
</evidence>
<dbReference type="InterPro" id="IPR006321">
    <property type="entry name" value="PilT/PilU"/>
</dbReference>
<dbReference type="SUPFAM" id="SSF52540">
    <property type="entry name" value="P-loop containing nucleoside triphosphate hydrolases"/>
    <property type="match status" value="1"/>
</dbReference>
<proteinExistence type="inferred from homology"/>
<evidence type="ECO:0000259" key="2">
    <source>
        <dbReference type="PROSITE" id="PS00662"/>
    </source>
</evidence>
<dbReference type="GO" id="GO:0005524">
    <property type="term" value="F:ATP binding"/>
    <property type="evidence" value="ECO:0007669"/>
    <property type="project" value="InterPro"/>
</dbReference>
<dbReference type="CDD" id="cd01131">
    <property type="entry name" value="PilT"/>
    <property type="match status" value="1"/>
</dbReference>